<feature type="compositionally biased region" description="Acidic residues" evidence="1">
    <location>
        <begin position="132"/>
        <end position="141"/>
    </location>
</feature>
<feature type="compositionally biased region" description="Polar residues" evidence="1">
    <location>
        <begin position="56"/>
        <end position="75"/>
    </location>
</feature>
<proteinExistence type="predicted"/>
<name>A0A7R8V1E8_HERIL</name>
<evidence type="ECO:0000256" key="1">
    <source>
        <dbReference type="SAM" id="MobiDB-lite"/>
    </source>
</evidence>
<feature type="compositionally biased region" description="Acidic residues" evidence="1">
    <location>
        <begin position="223"/>
        <end position="261"/>
    </location>
</feature>
<dbReference type="AlphaFoldDB" id="A0A7R8V1E8"/>
<feature type="region of interest" description="Disordered" evidence="1">
    <location>
        <begin position="203"/>
        <end position="262"/>
    </location>
</feature>
<protein>
    <submittedName>
        <fullName evidence="2">Uncharacterized protein</fullName>
    </submittedName>
</protein>
<feature type="region of interest" description="Disordered" evidence="1">
    <location>
        <begin position="123"/>
        <end position="183"/>
    </location>
</feature>
<dbReference type="InParanoid" id="A0A7R8V1E8"/>
<dbReference type="Proteomes" id="UP000594454">
    <property type="component" value="Chromosome 5"/>
</dbReference>
<reference evidence="2 3" key="1">
    <citation type="submission" date="2020-11" db="EMBL/GenBank/DDBJ databases">
        <authorList>
            <person name="Wallbank WR R."/>
            <person name="Pardo Diaz C."/>
            <person name="Kozak K."/>
            <person name="Martin S."/>
            <person name="Jiggins C."/>
            <person name="Moest M."/>
            <person name="Warren A I."/>
            <person name="Generalovic N T."/>
            <person name="Byers J.R.P. K."/>
            <person name="Montejo-Kovacevich G."/>
            <person name="Yen C E."/>
        </authorList>
    </citation>
    <scope>NUCLEOTIDE SEQUENCE [LARGE SCALE GENOMIC DNA]</scope>
</reference>
<keyword evidence="3" id="KW-1185">Reference proteome</keyword>
<evidence type="ECO:0000313" key="2">
    <source>
        <dbReference type="EMBL" id="CAD7090465.1"/>
    </source>
</evidence>
<feature type="compositionally biased region" description="Polar residues" evidence="1">
    <location>
        <begin position="162"/>
        <end position="173"/>
    </location>
</feature>
<organism evidence="2 3">
    <name type="scientific">Hermetia illucens</name>
    <name type="common">Black soldier fly</name>
    <dbReference type="NCBI Taxonomy" id="343691"/>
    <lineage>
        <taxon>Eukaryota</taxon>
        <taxon>Metazoa</taxon>
        <taxon>Ecdysozoa</taxon>
        <taxon>Arthropoda</taxon>
        <taxon>Hexapoda</taxon>
        <taxon>Insecta</taxon>
        <taxon>Pterygota</taxon>
        <taxon>Neoptera</taxon>
        <taxon>Endopterygota</taxon>
        <taxon>Diptera</taxon>
        <taxon>Brachycera</taxon>
        <taxon>Stratiomyomorpha</taxon>
        <taxon>Stratiomyidae</taxon>
        <taxon>Hermetiinae</taxon>
        <taxon>Hermetia</taxon>
    </lineage>
</organism>
<accession>A0A7R8V1E8</accession>
<evidence type="ECO:0000313" key="3">
    <source>
        <dbReference type="Proteomes" id="UP000594454"/>
    </source>
</evidence>
<gene>
    <name evidence="2" type="ORF">HERILL_LOCUS12944</name>
</gene>
<dbReference type="EMBL" id="LR899013">
    <property type="protein sequence ID" value="CAD7090465.1"/>
    <property type="molecule type" value="Genomic_DNA"/>
</dbReference>
<feature type="region of interest" description="Disordered" evidence="1">
    <location>
        <begin position="51"/>
        <end position="77"/>
    </location>
</feature>
<sequence length="286" mass="32261">MTIIFLPYLKGCISNFNQSSAYFEQLSNFLELRKFLEPSDNMDPRARNISRPQVALSEQKSPKSTLSNTVSTSKRTYSEALRNTVRRYRARIATVKRQKLSHSGTNLFKEIRRKVSLPYASNRPLLGKYDSEESSSDDDDYVAQQTTGMDPEDYPESALRSHGSSQLASGNVIDSSEDFSSDDEFVTQSTVLLDSDEEEIYELHKQGASRQDTTLKYGSGFSSDEEIYDSCSEDEPDSEGGSVSDEEDDEGGASSSEDEEEYLRLFEETENKMLTRMLLEHPDGRS</sequence>
<feature type="compositionally biased region" description="Polar residues" evidence="1">
    <location>
        <begin position="208"/>
        <end position="222"/>
    </location>
</feature>